<evidence type="ECO:0000313" key="2">
    <source>
        <dbReference type="Proteomes" id="UP001225596"/>
    </source>
</evidence>
<protein>
    <submittedName>
        <fullName evidence="1">Uncharacterized protein</fullName>
    </submittedName>
</protein>
<organism evidence="1 2">
    <name type="scientific">Keguizhuia sedimenti</name>
    <dbReference type="NCBI Taxonomy" id="3064264"/>
    <lineage>
        <taxon>Bacteria</taxon>
        <taxon>Pseudomonadati</taxon>
        <taxon>Pseudomonadota</taxon>
        <taxon>Betaproteobacteria</taxon>
        <taxon>Burkholderiales</taxon>
        <taxon>Oxalobacteraceae</taxon>
        <taxon>Keguizhuia</taxon>
    </lineage>
</organism>
<evidence type="ECO:0000313" key="1">
    <source>
        <dbReference type="EMBL" id="MDQ9169944.1"/>
    </source>
</evidence>
<comment type="caution">
    <text evidence="1">The sequence shown here is derived from an EMBL/GenBank/DDBJ whole genome shotgun (WGS) entry which is preliminary data.</text>
</comment>
<reference evidence="1 2" key="1">
    <citation type="submission" date="2023-08" db="EMBL/GenBank/DDBJ databases">
        <title>Oxalobacteraceae gen .nov., isolated from river sludge outside the plant.</title>
        <authorList>
            <person name="Zhao S.Y."/>
        </authorList>
    </citation>
    <scope>NUCLEOTIDE SEQUENCE [LARGE SCALE GENOMIC DNA]</scope>
    <source>
        <strain evidence="1 2">R-40</strain>
    </source>
</reference>
<name>A0ABU1BM80_9BURK</name>
<dbReference type="RefSeq" id="WP_338435866.1">
    <property type="nucleotide sequence ID" value="NZ_JAUYVH010000002.1"/>
</dbReference>
<keyword evidence="2" id="KW-1185">Reference proteome</keyword>
<accession>A0ABU1BM80</accession>
<dbReference type="Proteomes" id="UP001225596">
    <property type="component" value="Unassembled WGS sequence"/>
</dbReference>
<proteinExistence type="predicted"/>
<gene>
    <name evidence="1" type="ORF">Q8A64_05910</name>
</gene>
<dbReference type="EMBL" id="JAUYVH010000002">
    <property type="protein sequence ID" value="MDQ9169944.1"/>
    <property type="molecule type" value="Genomic_DNA"/>
</dbReference>
<sequence length="83" mass="9276">MNHAFMNLGGIMEARIIQSGTHVAKILAAKQPDETYEAQVFVRLTREPEVAETYIPAGIFQTEAEALKAAEQRAERAINENEF</sequence>